<dbReference type="InterPro" id="IPR013785">
    <property type="entry name" value="Aldolase_TIM"/>
</dbReference>
<feature type="non-terminal residue" evidence="4">
    <location>
        <position position="1"/>
    </location>
</feature>
<feature type="domain" description="Thiamine phosphate synthase/TenI" evidence="3">
    <location>
        <begin position="1"/>
        <end position="94"/>
    </location>
</feature>
<organism evidence="4 5">
    <name type="scientific">Polarella glacialis</name>
    <name type="common">Dinoflagellate</name>
    <dbReference type="NCBI Taxonomy" id="89957"/>
    <lineage>
        <taxon>Eukaryota</taxon>
        <taxon>Sar</taxon>
        <taxon>Alveolata</taxon>
        <taxon>Dinophyceae</taxon>
        <taxon>Suessiales</taxon>
        <taxon>Suessiaceae</taxon>
        <taxon>Polarella</taxon>
    </lineage>
</organism>
<dbReference type="PANTHER" id="PTHR20857:SF15">
    <property type="entry name" value="THIAMINE-PHOSPHATE SYNTHASE"/>
    <property type="match status" value="1"/>
</dbReference>
<keyword evidence="2" id="KW-0784">Thiamine biosynthesis</keyword>
<dbReference type="Gene3D" id="3.20.20.70">
    <property type="entry name" value="Aldolase class I"/>
    <property type="match status" value="1"/>
</dbReference>
<dbReference type="SUPFAM" id="SSF51391">
    <property type="entry name" value="Thiamin phosphate synthase"/>
    <property type="match status" value="1"/>
</dbReference>
<dbReference type="EMBL" id="CAJNNW010014160">
    <property type="protein sequence ID" value="CAE8656280.1"/>
    <property type="molecule type" value="Genomic_DNA"/>
</dbReference>
<feature type="non-terminal residue" evidence="4">
    <location>
        <position position="109"/>
    </location>
</feature>
<dbReference type="GO" id="GO:0009228">
    <property type="term" value="P:thiamine biosynthetic process"/>
    <property type="evidence" value="ECO:0007669"/>
    <property type="project" value="UniProtKB-KW"/>
</dbReference>
<dbReference type="CDD" id="cd00564">
    <property type="entry name" value="TMP_TenI"/>
    <property type="match status" value="1"/>
</dbReference>
<accession>A0A813IUZ8</accession>
<evidence type="ECO:0000259" key="3">
    <source>
        <dbReference type="Pfam" id="PF02581"/>
    </source>
</evidence>
<comment type="caution">
    <text evidence="4">The sequence shown here is derived from an EMBL/GenBank/DDBJ whole genome shotgun (WGS) entry which is preliminary data.</text>
</comment>
<gene>
    <name evidence="4" type="ORF">PGLA2088_LOCUS12083</name>
</gene>
<evidence type="ECO:0000313" key="5">
    <source>
        <dbReference type="Proteomes" id="UP000626109"/>
    </source>
</evidence>
<dbReference type="Proteomes" id="UP000626109">
    <property type="component" value="Unassembled WGS sequence"/>
</dbReference>
<dbReference type="GO" id="GO:0005737">
    <property type="term" value="C:cytoplasm"/>
    <property type="evidence" value="ECO:0007669"/>
    <property type="project" value="TreeGrafter"/>
</dbReference>
<dbReference type="InterPro" id="IPR022998">
    <property type="entry name" value="ThiamineP_synth_TenI"/>
</dbReference>
<proteinExistence type="predicted"/>
<evidence type="ECO:0000313" key="4">
    <source>
        <dbReference type="EMBL" id="CAE8656280.1"/>
    </source>
</evidence>
<evidence type="ECO:0000256" key="1">
    <source>
        <dbReference type="ARBA" id="ARBA00004948"/>
    </source>
</evidence>
<comment type="pathway">
    <text evidence="1">Cofactor biosynthesis; thiamine diphosphate biosynthesis.</text>
</comment>
<evidence type="ECO:0000256" key="2">
    <source>
        <dbReference type="ARBA" id="ARBA00022977"/>
    </source>
</evidence>
<reference evidence="4" key="1">
    <citation type="submission" date="2021-02" db="EMBL/GenBank/DDBJ databases">
        <authorList>
            <person name="Dougan E. K."/>
            <person name="Rhodes N."/>
            <person name="Thang M."/>
            <person name="Chan C."/>
        </authorList>
    </citation>
    <scope>NUCLEOTIDE SEQUENCE</scope>
</reference>
<dbReference type="GO" id="GO:0004789">
    <property type="term" value="F:thiamine-phosphate diphosphorylase activity"/>
    <property type="evidence" value="ECO:0007669"/>
    <property type="project" value="TreeGrafter"/>
</dbReference>
<protein>
    <recommendedName>
        <fullName evidence="3">Thiamine phosphate synthase/TenI domain-containing protein</fullName>
    </recommendedName>
</protein>
<dbReference type="Pfam" id="PF02581">
    <property type="entry name" value="TMP-TENI"/>
    <property type="match status" value="1"/>
</dbReference>
<dbReference type="InterPro" id="IPR036206">
    <property type="entry name" value="ThiamineP_synth_sf"/>
</dbReference>
<dbReference type="AlphaFoldDB" id="A0A813IUZ8"/>
<dbReference type="PANTHER" id="PTHR20857">
    <property type="entry name" value="THIAMINE-PHOSPHATE PYROPHOSPHORYLASE"/>
    <property type="match status" value="1"/>
</dbReference>
<sequence>ILGCSTYGRPDLVRAALHPEVRADYLGSGAVFPTATKHSSVAKGVEHLIELRRLVTAEAGGRHVPLVAIGGVDVDTAGACVRAGADGVAVVSALLRAENAEGTKLATEA</sequence>
<name>A0A813IUZ8_POLGL</name>